<feature type="compositionally biased region" description="Acidic residues" evidence="5">
    <location>
        <begin position="90"/>
        <end position="99"/>
    </location>
</feature>
<dbReference type="InterPro" id="IPR036093">
    <property type="entry name" value="NAC_dom_sf"/>
</dbReference>
<feature type="compositionally biased region" description="Basic residues" evidence="5">
    <location>
        <begin position="77"/>
        <end position="87"/>
    </location>
</feature>
<sequence>MSLTTSRTNRQVGSFGDTWHDEGRNKWSEWLGIQWLVKIFNYKNPKSKAQNGAWMMHEYNLVANDIVSTPTTTVACHLRKKQPKRKRQLDDEEKGDDDMDKNCKRSTEATTNSNSDKHLSLDGADAPKDQLQYYNMLLTDDILSTEPSDSNDALRQRQIVGNGEEMALDDDYFHYVI</sequence>
<evidence type="ECO:0000313" key="8">
    <source>
        <dbReference type="Proteomes" id="UP001314170"/>
    </source>
</evidence>
<comment type="caution">
    <text evidence="7">The sequence shown here is derived from an EMBL/GenBank/DDBJ whole genome shotgun (WGS) entry which is preliminary data.</text>
</comment>
<evidence type="ECO:0000256" key="5">
    <source>
        <dbReference type="SAM" id="MobiDB-lite"/>
    </source>
</evidence>
<organism evidence="7 8">
    <name type="scientific">Dovyalis caffra</name>
    <dbReference type="NCBI Taxonomy" id="77055"/>
    <lineage>
        <taxon>Eukaryota</taxon>
        <taxon>Viridiplantae</taxon>
        <taxon>Streptophyta</taxon>
        <taxon>Embryophyta</taxon>
        <taxon>Tracheophyta</taxon>
        <taxon>Spermatophyta</taxon>
        <taxon>Magnoliopsida</taxon>
        <taxon>eudicotyledons</taxon>
        <taxon>Gunneridae</taxon>
        <taxon>Pentapetalae</taxon>
        <taxon>rosids</taxon>
        <taxon>fabids</taxon>
        <taxon>Malpighiales</taxon>
        <taxon>Salicaceae</taxon>
        <taxon>Flacourtieae</taxon>
        <taxon>Dovyalis</taxon>
    </lineage>
</organism>
<accession>A0AAV1RQ23</accession>
<keyword evidence="1" id="KW-0805">Transcription regulation</keyword>
<reference evidence="7 8" key="1">
    <citation type="submission" date="2024-01" db="EMBL/GenBank/DDBJ databases">
        <authorList>
            <person name="Waweru B."/>
        </authorList>
    </citation>
    <scope>NUCLEOTIDE SEQUENCE [LARGE SCALE GENOMIC DNA]</scope>
</reference>
<dbReference type="GO" id="GO:0003677">
    <property type="term" value="F:DNA binding"/>
    <property type="evidence" value="ECO:0007669"/>
    <property type="project" value="UniProtKB-KW"/>
</dbReference>
<evidence type="ECO:0000256" key="1">
    <source>
        <dbReference type="ARBA" id="ARBA00023015"/>
    </source>
</evidence>
<dbReference type="InterPro" id="IPR003441">
    <property type="entry name" value="NAC-dom"/>
</dbReference>
<evidence type="ECO:0000256" key="2">
    <source>
        <dbReference type="ARBA" id="ARBA00023125"/>
    </source>
</evidence>
<dbReference type="Gene3D" id="2.170.150.80">
    <property type="entry name" value="NAC domain"/>
    <property type="match status" value="1"/>
</dbReference>
<keyword evidence="4" id="KW-0539">Nucleus</keyword>
<dbReference type="PROSITE" id="PS51005">
    <property type="entry name" value="NAC"/>
    <property type="match status" value="1"/>
</dbReference>
<dbReference type="GO" id="GO:0006355">
    <property type="term" value="P:regulation of DNA-templated transcription"/>
    <property type="evidence" value="ECO:0007669"/>
    <property type="project" value="InterPro"/>
</dbReference>
<name>A0AAV1RQ23_9ROSI</name>
<dbReference type="AlphaFoldDB" id="A0AAV1RQ23"/>
<dbReference type="EMBL" id="CAWUPB010001116">
    <property type="protein sequence ID" value="CAK7338392.1"/>
    <property type="molecule type" value="Genomic_DNA"/>
</dbReference>
<feature type="domain" description="NAC" evidence="6">
    <location>
        <begin position="1"/>
        <end position="81"/>
    </location>
</feature>
<feature type="region of interest" description="Disordered" evidence="5">
    <location>
        <begin position="77"/>
        <end position="124"/>
    </location>
</feature>
<evidence type="ECO:0000259" key="6">
    <source>
        <dbReference type="PROSITE" id="PS51005"/>
    </source>
</evidence>
<protein>
    <recommendedName>
        <fullName evidence="6">NAC domain-containing protein</fullName>
    </recommendedName>
</protein>
<evidence type="ECO:0000256" key="3">
    <source>
        <dbReference type="ARBA" id="ARBA00023163"/>
    </source>
</evidence>
<dbReference type="Proteomes" id="UP001314170">
    <property type="component" value="Unassembled WGS sequence"/>
</dbReference>
<evidence type="ECO:0000313" key="7">
    <source>
        <dbReference type="EMBL" id="CAK7338392.1"/>
    </source>
</evidence>
<keyword evidence="3" id="KW-0804">Transcription</keyword>
<feature type="compositionally biased region" description="Basic and acidic residues" evidence="5">
    <location>
        <begin position="115"/>
        <end position="124"/>
    </location>
</feature>
<keyword evidence="8" id="KW-1185">Reference proteome</keyword>
<keyword evidence="2" id="KW-0238">DNA-binding</keyword>
<gene>
    <name evidence="7" type="ORF">DCAF_LOCUS13439</name>
</gene>
<evidence type="ECO:0000256" key="4">
    <source>
        <dbReference type="ARBA" id="ARBA00023242"/>
    </source>
</evidence>
<proteinExistence type="predicted"/>